<reference evidence="2" key="1">
    <citation type="submission" date="2019-12" db="EMBL/GenBank/DDBJ databases">
        <title>Genome sequencing and annotation of Brassica cretica.</title>
        <authorList>
            <person name="Studholme D.J."/>
            <person name="Sarris P.F."/>
        </authorList>
    </citation>
    <scope>NUCLEOTIDE SEQUENCE</scope>
    <source>
        <strain evidence="2">PFS-001/15</strain>
        <tissue evidence="2">Leaf</tissue>
    </source>
</reference>
<organism evidence="2 3">
    <name type="scientific">Brassica cretica</name>
    <name type="common">Mustard</name>
    <dbReference type="NCBI Taxonomy" id="69181"/>
    <lineage>
        <taxon>Eukaryota</taxon>
        <taxon>Viridiplantae</taxon>
        <taxon>Streptophyta</taxon>
        <taxon>Embryophyta</taxon>
        <taxon>Tracheophyta</taxon>
        <taxon>Spermatophyta</taxon>
        <taxon>Magnoliopsida</taxon>
        <taxon>eudicotyledons</taxon>
        <taxon>Gunneridae</taxon>
        <taxon>Pentapetalae</taxon>
        <taxon>rosids</taxon>
        <taxon>malvids</taxon>
        <taxon>Brassicales</taxon>
        <taxon>Brassicaceae</taxon>
        <taxon>Brassiceae</taxon>
        <taxon>Brassica</taxon>
    </lineage>
</organism>
<feature type="compositionally biased region" description="Polar residues" evidence="1">
    <location>
        <begin position="94"/>
        <end position="104"/>
    </location>
</feature>
<evidence type="ECO:0000313" key="3">
    <source>
        <dbReference type="Proteomes" id="UP000712281"/>
    </source>
</evidence>
<evidence type="ECO:0000313" key="2">
    <source>
        <dbReference type="EMBL" id="KAF2597344.1"/>
    </source>
</evidence>
<evidence type="ECO:0000256" key="1">
    <source>
        <dbReference type="SAM" id="MobiDB-lite"/>
    </source>
</evidence>
<feature type="compositionally biased region" description="Basic and acidic residues" evidence="1">
    <location>
        <begin position="69"/>
        <end position="80"/>
    </location>
</feature>
<accession>A0A8S9KR32</accession>
<dbReference type="EMBL" id="QGKW02000717">
    <property type="protein sequence ID" value="KAF2597344.1"/>
    <property type="molecule type" value="Genomic_DNA"/>
</dbReference>
<feature type="region of interest" description="Disordered" evidence="1">
    <location>
        <begin position="48"/>
        <end position="117"/>
    </location>
</feature>
<name>A0A8S9KR32_BRACR</name>
<dbReference type="Proteomes" id="UP000712281">
    <property type="component" value="Unassembled WGS sequence"/>
</dbReference>
<feature type="compositionally biased region" description="Polar residues" evidence="1">
    <location>
        <begin position="49"/>
        <end position="64"/>
    </location>
</feature>
<dbReference type="AlphaFoldDB" id="A0A8S9KR32"/>
<proteinExistence type="predicted"/>
<gene>
    <name evidence="2" type="ORF">F2Q68_00010676</name>
</gene>
<feature type="region of interest" description="Disordered" evidence="1">
    <location>
        <begin position="1"/>
        <end position="28"/>
    </location>
</feature>
<protein>
    <submittedName>
        <fullName evidence="2">Uncharacterized protein</fullName>
    </submittedName>
</protein>
<sequence>MDTRQTTALAEMNKNLDDLRLSQTQQSEEIRKDLGGEIAELKAMMEKFLNSNSQSTQQEGSSGLTAADKSQKPDPPDRFTGEQTSSLSCPPVQSFHSTRGSTNRETPRAIPTPCSDKDITANLQHVSEIKL</sequence>
<comment type="caution">
    <text evidence="2">The sequence shown here is derived from an EMBL/GenBank/DDBJ whole genome shotgun (WGS) entry which is preliminary data.</text>
</comment>